<dbReference type="HOGENOM" id="CLU_020031_2_0_1"/>
<organism evidence="5 6">
    <name type="scientific">Kuraishia capsulata CBS 1993</name>
    <dbReference type="NCBI Taxonomy" id="1382522"/>
    <lineage>
        <taxon>Eukaryota</taxon>
        <taxon>Fungi</taxon>
        <taxon>Dikarya</taxon>
        <taxon>Ascomycota</taxon>
        <taxon>Saccharomycotina</taxon>
        <taxon>Pichiomycetes</taxon>
        <taxon>Pichiales</taxon>
        <taxon>Pichiaceae</taxon>
        <taxon>Kuraishia</taxon>
    </lineage>
</organism>
<evidence type="ECO:0000256" key="3">
    <source>
        <dbReference type="SAM" id="Phobius"/>
    </source>
</evidence>
<name>W6MNA1_9ASCO</name>
<dbReference type="GO" id="GO:0043130">
    <property type="term" value="F:ubiquitin binding"/>
    <property type="evidence" value="ECO:0007669"/>
    <property type="project" value="TreeGrafter"/>
</dbReference>
<reference evidence="5" key="1">
    <citation type="submission" date="2013-12" db="EMBL/GenBank/DDBJ databases">
        <authorList>
            <person name="Genoscope - CEA"/>
        </authorList>
    </citation>
    <scope>NUCLEOTIDE SEQUENCE</scope>
    <source>
        <strain evidence="5">CBS 1993</strain>
    </source>
</reference>
<dbReference type="Pfam" id="PF14555">
    <property type="entry name" value="UBA_4"/>
    <property type="match status" value="1"/>
</dbReference>
<feature type="transmembrane region" description="Helical" evidence="3">
    <location>
        <begin position="125"/>
        <end position="147"/>
    </location>
</feature>
<keyword evidence="6" id="KW-1185">Reference proteome</keyword>
<evidence type="ECO:0000256" key="2">
    <source>
        <dbReference type="SAM" id="Coils"/>
    </source>
</evidence>
<protein>
    <recommendedName>
        <fullName evidence="4">UBX domain-containing protein</fullName>
    </recommendedName>
</protein>
<keyword evidence="1 2" id="KW-0175">Coiled coil</keyword>
<dbReference type="SUPFAM" id="SSF52833">
    <property type="entry name" value="Thioredoxin-like"/>
    <property type="match status" value="1"/>
</dbReference>
<dbReference type="SUPFAM" id="SSF54236">
    <property type="entry name" value="Ubiquitin-like"/>
    <property type="match status" value="1"/>
</dbReference>
<keyword evidence="3" id="KW-0472">Membrane</keyword>
<dbReference type="SUPFAM" id="SSF46934">
    <property type="entry name" value="UBA-like"/>
    <property type="match status" value="1"/>
</dbReference>
<accession>W6MNA1</accession>
<dbReference type="InterPro" id="IPR009060">
    <property type="entry name" value="UBA-like_sf"/>
</dbReference>
<dbReference type="SMART" id="SM00594">
    <property type="entry name" value="UAS"/>
    <property type="match status" value="1"/>
</dbReference>
<evidence type="ECO:0000259" key="4">
    <source>
        <dbReference type="PROSITE" id="PS50033"/>
    </source>
</evidence>
<evidence type="ECO:0000313" key="5">
    <source>
        <dbReference type="EMBL" id="CDK27748.1"/>
    </source>
</evidence>
<dbReference type="GO" id="GO:0036503">
    <property type="term" value="P:ERAD pathway"/>
    <property type="evidence" value="ECO:0007669"/>
    <property type="project" value="TreeGrafter"/>
</dbReference>
<keyword evidence="3" id="KW-0812">Transmembrane</keyword>
<dbReference type="Gene3D" id="3.40.30.10">
    <property type="entry name" value="Glutaredoxin"/>
    <property type="match status" value="1"/>
</dbReference>
<reference evidence="5" key="2">
    <citation type="submission" date="2014-02" db="EMBL/GenBank/DDBJ databases">
        <title>Complete DNA sequence of /Kuraishia capsulata/ illustrates novel genomic features among budding yeasts (/Saccharomycotina/).</title>
        <authorList>
            <person name="Morales L."/>
            <person name="Noel B."/>
            <person name="Porcel B."/>
            <person name="Marcet-Houben M."/>
            <person name="Hullo M-F."/>
            <person name="Sacerdot C."/>
            <person name="Tekaia F."/>
            <person name="Leh-Louis V."/>
            <person name="Despons L."/>
            <person name="Khanna V."/>
            <person name="Aury J-M."/>
            <person name="Barbe V."/>
            <person name="Couloux A."/>
            <person name="Labadie K."/>
            <person name="Pelletier E."/>
            <person name="Souciet J-L."/>
            <person name="Boekhout T."/>
            <person name="Gabaldon T."/>
            <person name="Wincker P."/>
            <person name="Dujon B."/>
        </authorList>
    </citation>
    <scope>NUCLEOTIDE SEQUENCE</scope>
    <source>
        <strain evidence="5">CBS 1993</strain>
    </source>
</reference>
<dbReference type="AlphaFoldDB" id="W6MNA1"/>
<keyword evidence="3" id="KW-1133">Transmembrane helix</keyword>
<feature type="coiled-coil region" evidence="2">
    <location>
        <begin position="336"/>
        <end position="386"/>
    </location>
</feature>
<dbReference type="InterPro" id="IPR029071">
    <property type="entry name" value="Ubiquitin-like_domsf"/>
</dbReference>
<evidence type="ECO:0000313" key="6">
    <source>
        <dbReference type="Proteomes" id="UP000019384"/>
    </source>
</evidence>
<dbReference type="PROSITE" id="PS50033">
    <property type="entry name" value="UBX"/>
    <property type="match status" value="1"/>
</dbReference>
<dbReference type="OrthoDB" id="1026733at2759"/>
<dbReference type="Pfam" id="PF00789">
    <property type="entry name" value="UBX"/>
    <property type="match status" value="1"/>
</dbReference>
<dbReference type="GeneID" id="34521129"/>
<dbReference type="Gene3D" id="1.10.8.10">
    <property type="entry name" value="DNA helicase RuvA subunit, C-terminal domain"/>
    <property type="match status" value="1"/>
</dbReference>
<dbReference type="RefSeq" id="XP_022459741.1">
    <property type="nucleotide sequence ID" value="XM_022602171.1"/>
</dbReference>
<dbReference type="STRING" id="1382522.W6MNA1"/>
<gene>
    <name evidence="5" type="ORF">KUCA_T00003727001</name>
</gene>
<dbReference type="InterPro" id="IPR001012">
    <property type="entry name" value="UBX_dom"/>
</dbReference>
<sequence length="530" mass="61947">MDAEQQEKLKQLKEITQYPDEDNDKVLRLLRVTNWNLETAISRYFENDFPSLVDDLADIAPSHQDIPSNVVDFRERMDRNFGLIDHLDLAPKLPKAIQIANNWRFQAGIYSQQQQQVLVPRRHPVFFVLLLVPRLFFFLSITLGGWLHRLLWKLIGISNGPNDFPAKPRYYQYALEEKEGESTGSYTSFKHYLESVLGESSDLKIFEGEFNEAFNTAKTEVKWLLVVLVNSESEESSKFIKKYLNNEAFIRFINERDVLLWCGDVSYAEAHEVGRTYRVPFLPFSCLIANASATGQTMPLMSTIARFQSFKGLDDPRKLTKKLGKVMDNFEPQLVAQRYDKQEAELSRLIRQQQDEAYEQSLLKDKQRTQEKRQKEEFERQELLRLQQRDIYFKLGAIKLLERTDSDWVKGEYTRLQIRNNEGLRVLQNFAKDETLYDVYKFVSTKMYISQAMAEEGFKDEQELINKFEEELSLLDVTVVDGYEHQFEFELISPLPKYNLKPDKSTKVAEVKAIWPNGNILVESLDADDD</sequence>
<proteinExistence type="predicted"/>
<feature type="domain" description="UBX" evidence="4">
    <location>
        <begin position="409"/>
        <end position="497"/>
    </location>
</feature>
<dbReference type="InterPro" id="IPR006577">
    <property type="entry name" value="UAS"/>
</dbReference>
<dbReference type="SMART" id="SM00166">
    <property type="entry name" value="UBX"/>
    <property type="match status" value="1"/>
</dbReference>
<dbReference type="EMBL" id="HG793128">
    <property type="protein sequence ID" value="CDK27748.1"/>
    <property type="molecule type" value="Genomic_DNA"/>
</dbReference>
<dbReference type="PANTHER" id="PTHR23322:SF1">
    <property type="entry name" value="FAS-ASSOCIATED FACTOR 2"/>
    <property type="match status" value="1"/>
</dbReference>
<dbReference type="GO" id="GO:0005783">
    <property type="term" value="C:endoplasmic reticulum"/>
    <property type="evidence" value="ECO:0007669"/>
    <property type="project" value="TreeGrafter"/>
</dbReference>
<dbReference type="InterPro" id="IPR050730">
    <property type="entry name" value="UBX_domain-protein"/>
</dbReference>
<dbReference type="Gene3D" id="3.10.20.90">
    <property type="entry name" value="Phosphatidylinositol 3-kinase Catalytic Subunit, Chain A, domain 1"/>
    <property type="match status" value="1"/>
</dbReference>
<dbReference type="Proteomes" id="UP000019384">
    <property type="component" value="Unassembled WGS sequence"/>
</dbReference>
<dbReference type="PANTHER" id="PTHR23322">
    <property type="entry name" value="FAS-ASSOCIATED PROTEIN"/>
    <property type="match status" value="1"/>
</dbReference>
<evidence type="ECO:0000256" key="1">
    <source>
        <dbReference type="ARBA" id="ARBA00023054"/>
    </source>
</evidence>
<dbReference type="InterPro" id="IPR036249">
    <property type="entry name" value="Thioredoxin-like_sf"/>
</dbReference>